<sequence length="66" mass="7014">MTSLALVSTCVPATCRGALIIRDAMFRGRGHDRGPEFARGTLQKMILSTCAALSSVDSSLRLNSMA</sequence>
<dbReference type="Proteomes" id="UP001497482">
    <property type="component" value="Chromosome 18"/>
</dbReference>
<evidence type="ECO:0000313" key="1">
    <source>
        <dbReference type="EMBL" id="CAL1588957.1"/>
    </source>
</evidence>
<proteinExistence type="predicted"/>
<reference evidence="1 2" key="1">
    <citation type="submission" date="2024-04" db="EMBL/GenBank/DDBJ databases">
        <authorList>
            <person name="Waldvogel A.-M."/>
            <person name="Schoenle A."/>
        </authorList>
    </citation>
    <scope>NUCLEOTIDE SEQUENCE [LARGE SCALE GENOMIC DNA]</scope>
</reference>
<organism evidence="1 2">
    <name type="scientific">Knipowitschia caucasica</name>
    <name type="common">Caucasian dwarf goby</name>
    <name type="synonym">Pomatoschistus caucasicus</name>
    <dbReference type="NCBI Taxonomy" id="637954"/>
    <lineage>
        <taxon>Eukaryota</taxon>
        <taxon>Metazoa</taxon>
        <taxon>Chordata</taxon>
        <taxon>Craniata</taxon>
        <taxon>Vertebrata</taxon>
        <taxon>Euteleostomi</taxon>
        <taxon>Actinopterygii</taxon>
        <taxon>Neopterygii</taxon>
        <taxon>Teleostei</taxon>
        <taxon>Neoteleostei</taxon>
        <taxon>Acanthomorphata</taxon>
        <taxon>Gobiaria</taxon>
        <taxon>Gobiiformes</taxon>
        <taxon>Gobioidei</taxon>
        <taxon>Gobiidae</taxon>
        <taxon>Gobiinae</taxon>
        <taxon>Knipowitschia</taxon>
    </lineage>
</organism>
<dbReference type="AlphaFoldDB" id="A0AAV2KNE2"/>
<keyword evidence="2" id="KW-1185">Reference proteome</keyword>
<gene>
    <name evidence="1" type="ORF">KC01_LOCUS18658</name>
</gene>
<accession>A0AAV2KNE2</accession>
<evidence type="ECO:0000313" key="2">
    <source>
        <dbReference type="Proteomes" id="UP001497482"/>
    </source>
</evidence>
<dbReference type="EMBL" id="OZ035840">
    <property type="protein sequence ID" value="CAL1588957.1"/>
    <property type="molecule type" value="Genomic_DNA"/>
</dbReference>
<protein>
    <submittedName>
        <fullName evidence="1">Uncharacterized protein</fullName>
    </submittedName>
</protein>
<name>A0AAV2KNE2_KNICA</name>